<sequence>MNFFYGYFHSPKSNQIIQWILFRRHTLENMSHGAPSKQSNPIAKATNLPFTINEYSFTKLIGKGGFAEVFLVTHTKYGQEFVAKVMTVDQTDMEYRWEVFDAEVKALIHLNHPNIIRLYDHFQINSQFYLILEYCPYGSLHDEILKTDGLSFPRFLDLGKQLADSLSYCHDKQIAHRDIKPGNILMDEYHMTKIADFGLSIATHAGQLNRQFGGSYMFSSPEIFQKKPHDPFIGDVWALGVVFSMMLTGSKPWKCDTFGALKEMAIKGAISFAKKIPGDAEDLIRKMLIIEPTQRITMKQVRNHILFTGKRSFLRISVPKKISVRWDTIKRGSNNDDFALTFPEEFDLSNDEENLITTSPVMSATSVFTHHVNSNSGNQIRPRVHHTSIDLNQINLIDDEISEI</sequence>
<dbReference type="FunFam" id="3.30.200.20:FF:000042">
    <property type="entry name" value="Aurora kinase A"/>
    <property type="match status" value="1"/>
</dbReference>
<dbReference type="SMART" id="SM00220">
    <property type="entry name" value="S_TKc"/>
    <property type="match status" value="1"/>
</dbReference>
<reference evidence="6" key="1">
    <citation type="submission" date="2016-10" db="EMBL/GenBank/DDBJ databases">
        <authorList>
            <person name="Benchimol M."/>
            <person name="Almeida L.G."/>
            <person name="Vasconcelos A.T."/>
            <person name="Perreira-Neves A."/>
            <person name="Rosa I.A."/>
            <person name="Tasca T."/>
            <person name="Bogo M.R."/>
            <person name="de Souza W."/>
        </authorList>
    </citation>
    <scope>NUCLEOTIDE SEQUENCE [LARGE SCALE GENOMIC DNA]</scope>
    <source>
        <strain evidence="6">K</strain>
    </source>
</reference>
<feature type="domain" description="Protein kinase" evidence="5">
    <location>
        <begin position="55"/>
        <end position="307"/>
    </location>
</feature>
<dbReference type="FunFam" id="1.10.510.10:FF:000571">
    <property type="entry name" value="Maternal embryonic leucine zipper kinase"/>
    <property type="match status" value="1"/>
</dbReference>
<protein>
    <submittedName>
        <fullName evidence="6">CAMK family protein kinase</fullName>
    </submittedName>
</protein>
<dbReference type="PROSITE" id="PS00107">
    <property type="entry name" value="PROTEIN_KINASE_ATP"/>
    <property type="match status" value="1"/>
</dbReference>
<proteinExistence type="inferred from homology"/>
<keyword evidence="6" id="KW-0418">Kinase</keyword>
<dbReference type="GeneID" id="94840727"/>
<dbReference type="AlphaFoldDB" id="A0A1J4K037"/>
<evidence type="ECO:0000313" key="7">
    <source>
        <dbReference type="Proteomes" id="UP000179807"/>
    </source>
</evidence>
<dbReference type="VEuPathDB" id="TrichDB:TRFO_28182"/>
<keyword evidence="2 3" id="KW-0067">ATP-binding</keyword>
<evidence type="ECO:0000256" key="4">
    <source>
        <dbReference type="RuleBase" id="RU000304"/>
    </source>
</evidence>
<keyword evidence="1 3" id="KW-0547">Nucleotide-binding</keyword>
<dbReference type="PROSITE" id="PS00108">
    <property type="entry name" value="PROTEIN_KINASE_ST"/>
    <property type="match status" value="1"/>
</dbReference>
<organism evidence="6 7">
    <name type="scientific">Tritrichomonas foetus</name>
    <dbReference type="NCBI Taxonomy" id="1144522"/>
    <lineage>
        <taxon>Eukaryota</taxon>
        <taxon>Metamonada</taxon>
        <taxon>Parabasalia</taxon>
        <taxon>Tritrichomonadida</taxon>
        <taxon>Tritrichomonadidae</taxon>
        <taxon>Tritrichomonas</taxon>
    </lineage>
</organism>
<evidence type="ECO:0000256" key="1">
    <source>
        <dbReference type="ARBA" id="ARBA00022741"/>
    </source>
</evidence>
<gene>
    <name evidence="6" type="ORF">TRFO_28182</name>
</gene>
<evidence type="ECO:0000259" key="5">
    <source>
        <dbReference type="PROSITE" id="PS50011"/>
    </source>
</evidence>
<evidence type="ECO:0000313" key="6">
    <source>
        <dbReference type="EMBL" id="OHT04306.1"/>
    </source>
</evidence>
<evidence type="ECO:0000256" key="2">
    <source>
        <dbReference type="ARBA" id="ARBA00022840"/>
    </source>
</evidence>
<keyword evidence="6" id="KW-0808">Transferase</keyword>
<dbReference type="PROSITE" id="PS50011">
    <property type="entry name" value="PROTEIN_KINASE_DOM"/>
    <property type="match status" value="1"/>
</dbReference>
<dbReference type="OrthoDB" id="5243738at2759"/>
<feature type="binding site" evidence="3">
    <location>
        <position position="84"/>
    </location>
    <ligand>
        <name>ATP</name>
        <dbReference type="ChEBI" id="CHEBI:30616"/>
    </ligand>
</feature>
<evidence type="ECO:0000256" key="3">
    <source>
        <dbReference type="PROSITE-ProRule" id="PRU10141"/>
    </source>
</evidence>
<dbReference type="Proteomes" id="UP000179807">
    <property type="component" value="Unassembled WGS sequence"/>
</dbReference>
<dbReference type="Gene3D" id="1.10.510.10">
    <property type="entry name" value="Transferase(Phosphotransferase) domain 1"/>
    <property type="match status" value="1"/>
</dbReference>
<dbReference type="InterPro" id="IPR008271">
    <property type="entry name" value="Ser/Thr_kinase_AS"/>
</dbReference>
<dbReference type="PANTHER" id="PTHR24362">
    <property type="entry name" value="SERINE/THREONINE-PROTEIN KINASE NEK"/>
    <property type="match status" value="1"/>
</dbReference>
<dbReference type="EMBL" id="MLAK01000797">
    <property type="protein sequence ID" value="OHT04306.1"/>
    <property type="molecule type" value="Genomic_DNA"/>
</dbReference>
<accession>A0A1J4K037</accession>
<dbReference type="InterPro" id="IPR011009">
    <property type="entry name" value="Kinase-like_dom_sf"/>
</dbReference>
<dbReference type="InterPro" id="IPR017441">
    <property type="entry name" value="Protein_kinase_ATP_BS"/>
</dbReference>
<dbReference type="GO" id="GO:0004674">
    <property type="term" value="F:protein serine/threonine kinase activity"/>
    <property type="evidence" value="ECO:0007669"/>
    <property type="project" value="UniProtKB-KW"/>
</dbReference>
<dbReference type="SUPFAM" id="SSF56112">
    <property type="entry name" value="Protein kinase-like (PK-like)"/>
    <property type="match status" value="1"/>
</dbReference>
<dbReference type="Pfam" id="PF00069">
    <property type="entry name" value="Pkinase"/>
    <property type="match status" value="1"/>
</dbReference>
<comment type="similarity">
    <text evidence="4">Belongs to the protein kinase superfamily.</text>
</comment>
<dbReference type="InterPro" id="IPR000719">
    <property type="entry name" value="Prot_kinase_dom"/>
</dbReference>
<keyword evidence="4" id="KW-0723">Serine/threonine-protein kinase</keyword>
<comment type="caution">
    <text evidence="6">The sequence shown here is derived from an EMBL/GenBank/DDBJ whole genome shotgun (WGS) entry which is preliminary data.</text>
</comment>
<name>A0A1J4K037_9EUKA</name>
<dbReference type="RefSeq" id="XP_068357442.1">
    <property type="nucleotide sequence ID" value="XM_068506023.1"/>
</dbReference>
<keyword evidence="7" id="KW-1185">Reference proteome</keyword>
<dbReference type="PANTHER" id="PTHR24362:SF309">
    <property type="entry name" value="PROTEIN KINASE DOMAIN-CONTAINING PROTEIN"/>
    <property type="match status" value="1"/>
</dbReference>
<dbReference type="GO" id="GO:0005524">
    <property type="term" value="F:ATP binding"/>
    <property type="evidence" value="ECO:0007669"/>
    <property type="project" value="UniProtKB-UniRule"/>
</dbReference>